<gene>
    <name evidence="1" type="ORF">NH14_029260</name>
</gene>
<reference evidence="1" key="2">
    <citation type="submission" date="2020-04" db="EMBL/GenBank/DDBJ databases">
        <authorList>
            <person name="Alexandrino P."/>
            <person name="Mendonca T."/>
            <person name="Guaman L."/>
            <person name="Cherix J."/>
            <person name="Lozano-Sakalauskas G."/>
            <person name="Fujita A."/>
            <person name="Filho E.R."/>
            <person name="Long P."/>
            <person name="Padilla G."/>
            <person name="Taciro M.K."/>
            <person name="Gomez J.G."/>
            <person name="Silva L.F."/>
            <person name="Torres M."/>
        </authorList>
    </citation>
    <scope>NUCLEOTIDE SEQUENCE</scope>
    <source>
        <strain evidence="1">LMG 19450</strain>
    </source>
</reference>
<keyword evidence="2" id="KW-1185">Reference proteome</keyword>
<proteinExistence type="predicted"/>
<dbReference type="Proteomes" id="UP000030460">
    <property type="component" value="Unassembled WGS sequence"/>
</dbReference>
<reference evidence="1" key="1">
    <citation type="journal article" date="2015" name="Genome Announc.">
        <title>Draft Genome Sequence of the Polyhydroxyalkanoate-Producing Bacterium Burkholderia sacchari LMG 19450 Isolated from Brazilian Sugarcane Plantation Soil.</title>
        <authorList>
            <person name="Alexandrino P.M."/>
            <person name="Mendonca T.T."/>
            <person name="Guaman Bautista L.P."/>
            <person name="Cherix J."/>
            <person name="Lozano-Sakalauskas G.C."/>
            <person name="Fujita A."/>
            <person name="Ramos Filho E."/>
            <person name="Long P."/>
            <person name="Padilla G."/>
            <person name="Taciro M.K."/>
            <person name="Gomez J.G."/>
            <person name="Silva L.F."/>
        </authorList>
    </citation>
    <scope>NUCLEOTIDE SEQUENCE</scope>
    <source>
        <strain evidence="1">LMG 19450</strain>
    </source>
</reference>
<sequence>MRSYREMERELLHIRAAIALLEQTRAYLSLRMPINDPAYWKARLKAVLDEQPRDLALERQAVELLARVHRLQTENQSGKIQPEAD</sequence>
<dbReference type="AlphaFoldDB" id="A0A8T6ZLL9"/>
<accession>A0A8T6ZLL9</accession>
<comment type="caution">
    <text evidence="1">The sequence shown here is derived from an EMBL/GenBank/DDBJ whole genome shotgun (WGS) entry which is preliminary data.</text>
</comment>
<dbReference type="OrthoDB" id="9010520at2"/>
<dbReference type="EMBL" id="JTDB02000012">
    <property type="protein sequence ID" value="NLP65150.1"/>
    <property type="molecule type" value="Genomic_DNA"/>
</dbReference>
<dbReference type="RefSeq" id="WP_052148499.1">
    <property type="nucleotide sequence ID" value="NZ_CADFGF010000020.1"/>
</dbReference>
<evidence type="ECO:0000313" key="2">
    <source>
        <dbReference type="Proteomes" id="UP000030460"/>
    </source>
</evidence>
<name>A0A8T6ZLL9_9BURK</name>
<organism evidence="1 2">
    <name type="scientific">Paraburkholderia sacchari</name>
    <dbReference type="NCBI Taxonomy" id="159450"/>
    <lineage>
        <taxon>Bacteria</taxon>
        <taxon>Pseudomonadati</taxon>
        <taxon>Pseudomonadota</taxon>
        <taxon>Betaproteobacteria</taxon>
        <taxon>Burkholderiales</taxon>
        <taxon>Burkholderiaceae</taxon>
        <taxon>Paraburkholderia</taxon>
    </lineage>
</organism>
<evidence type="ECO:0000313" key="1">
    <source>
        <dbReference type="EMBL" id="NLP65150.1"/>
    </source>
</evidence>
<protein>
    <submittedName>
        <fullName evidence="1">Uncharacterized protein</fullName>
    </submittedName>
</protein>